<evidence type="ECO:0000313" key="2">
    <source>
        <dbReference type="Proteomes" id="UP000061432"/>
    </source>
</evidence>
<dbReference type="KEGG" id="maqu:Maq22A_1p36735"/>
<sequence>MIDDEFYTIASRALKENRFAKTIQVTGIAPTGLGPLVEWTASKSLDRKAKDPERLHSAPATAVLHVLSRTLAFRWRTGRPHCPIDWETRLSREFQDVVPWPPSVGPGWFWLVEGAADFLSQRMSSTRIVTHEIKEKYGTLRWEISTSNFSPEVDGYIDCIDILSGFICEECGAPGEIQTIRGRTRCRCLRCTGAAI</sequence>
<name>A0A0C6FVD7_9HYPH</name>
<gene>
    <name evidence="1" type="ORF">Maq22A_1p36735</name>
</gene>
<dbReference type="RefSeq" id="WP_060850580.1">
    <property type="nucleotide sequence ID" value="NZ_AP014705.1"/>
</dbReference>
<dbReference type="EMBL" id="AP014705">
    <property type="protein sequence ID" value="BAQ49544.1"/>
    <property type="molecule type" value="Genomic_DNA"/>
</dbReference>
<geneLocation type="plasmid" evidence="2">
    <name>pMaq22A_1p DNA</name>
</geneLocation>
<protein>
    <submittedName>
        <fullName evidence="1">Uncharacterized protein</fullName>
    </submittedName>
</protein>
<accession>A0A0C6FVD7</accession>
<dbReference type="Proteomes" id="UP000061432">
    <property type="component" value="Plasmid pMaq22A_1p"/>
</dbReference>
<organism evidence="1 2">
    <name type="scientific">Methylobacterium aquaticum</name>
    <dbReference type="NCBI Taxonomy" id="270351"/>
    <lineage>
        <taxon>Bacteria</taxon>
        <taxon>Pseudomonadati</taxon>
        <taxon>Pseudomonadota</taxon>
        <taxon>Alphaproteobacteria</taxon>
        <taxon>Hyphomicrobiales</taxon>
        <taxon>Methylobacteriaceae</taxon>
        <taxon>Methylobacterium</taxon>
    </lineage>
</organism>
<reference evidence="2" key="2">
    <citation type="submission" date="2015-01" db="EMBL/GenBank/DDBJ databases">
        <title>Complete genome sequence of Methylobacterium aquaticum strain 22A.</title>
        <authorList>
            <person name="Tani A."/>
            <person name="Ogura Y."/>
            <person name="Hayashi T."/>
        </authorList>
    </citation>
    <scope>NUCLEOTIDE SEQUENCE [LARGE SCALE GENOMIC DNA]</scope>
    <source>
        <strain evidence="2">MA-22A</strain>
        <plasmid evidence="2">Plasmid pMaq22A_1p DNA</plasmid>
    </source>
</reference>
<keyword evidence="1" id="KW-0614">Plasmid</keyword>
<dbReference type="OrthoDB" id="7906710at2"/>
<proteinExistence type="predicted"/>
<dbReference type="PATRIC" id="fig|270351.10.peg.6624"/>
<reference evidence="1 2" key="1">
    <citation type="journal article" date="2015" name="Genome Announc.">
        <title>Complete Genome Sequence of Methylobacterium aquaticum Strain 22A, Isolated from Racomitrium japonicum Moss.</title>
        <authorList>
            <person name="Tani A."/>
            <person name="Ogura Y."/>
            <person name="Hayashi T."/>
            <person name="Kimbara K."/>
        </authorList>
    </citation>
    <scope>NUCLEOTIDE SEQUENCE [LARGE SCALE GENOMIC DNA]</scope>
    <source>
        <strain evidence="1 2">MA-22A</strain>
        <plasmid evidence="2">Plasmid pMaq22A_1p DNA</plasmid>
    </source>
</reference>
<evidence type="ECO:0000313" key="1">
    <source>
        <dbReference type="EMBL" id="BAQ49544.1"/>
    </source>
</evidence>
<dbReference type="AlphaFoldDB" id="A0A0C6FVD7"/>